<evidence type="ECO:0000313" key="3">
    <source>
        <dbReference type="Proteomes" id="UP000681290"/>
    </source>
</evidence>
<protein>
    <recommendedName>
        <fullName evidence="4">Lipoprotein</fullName>
    </recommendedName>
</protein>
<evidence type="ECO:0000313" key="2">
    <source>
        <dbReference type="EMBL" id="GIP57841.1"/>
    </source>
</evidence>
<accession>A0ABQ4MPC4</accession>
<evidence type="ECO:0000256" key="1">
    <source>
        <dbReference type="SAM" id="SignalP"/>
    </source>
</evidence>
<keyword evidence="1" id="KW-0732">Signal</keyword>
<feature type="chain" id="PRO_5045716191" description="Lipoprotein" evidence="1">
    <location>
        <begin position="24"/>
        <end position="287"/>
    </location>
</feature>
<name>A0ABQ4MPC4_9BACL</name>
<dbReference type="EMBL" id="BOSM01000002">
    <property type="protein sequence ID" value="GIP57841.1"/>
    <property type="molecule type" value="Genomic_DNA"/>
</dbReference>
<organism evidence="2 3">
    <name type="scientific">Paenibacillus woosongensis</name>
    <dbReference type="NCBI Taxonomy" id="307580"/>
    <lineage>
        <taxon>Bacteria</taxon>
        <taxon>Bacillati</taxon>
        <taxon>Bacillota</taxon>
        <taxon>Bacilli</taxon>
        <taxon>Bacillales</taxon>
        <taxon>Paenibacillaceae</taxon>
        <taxon>Paenibacillus</taxon>
    </lineage>
</organism>
<dbReference type="PROSITE" id="PS51257">
    <property type="entry name" value="PROKAR_LIPOPROTEIN"/>
    <property type="match status" value="1"/>
</dbReference>
<feature type="signal peptide" evidence="1">
    <location>
        <begin position="1"/>
        <end position="23"/>
    </location>
</feature>
<keyword evidence="3" id="KW-1185">Reference proteome</keyword>
<dbReference type="RefSeq" id="WP_213590303.1">
    <property type="nucleotide sequence ID" value="NZ_BOSM01000002.1"/>
</dbReference>
<dbReference type="Proteomes" id="UP000681290">
    <property type="component" value="Unassembled WGS sequence"/>
</dbReference>
<gene>
    <name evidence="2" type="ORF">J15TS10_16550</name>
</gene>
<proteinExistence type="predicted"/>
<reference evidence="2 3" key="1">
    <citation type="submission" date="2021-03" db="EMBL/GenBank/DDBJ databases">
        <title>Antimicrobial resistance genes in bacteria isolated from Japanese honey, and their potential for conferring macrolide and lincosamide resistance in the American foulbrood pathogen Paenibacillus larvae.</title>
        <authorList>
            <person name="Okamoto M."/>
            <person name="Kumagai M."/>
            <person name="Kanamori H."/>
            <person name="Takamatsu D."/>
        </authorList>
    </citation>
    <scope>NUCLEOTIDE SEQUENCE [LARGE SCALE GENOMIC DNA]</scope>
    <source>
        <strain evidence="2 3">J15TS10</strain>
    </source>
</reference>
<comment type="caution">
    <text evidence="2">The sequence shown here is derived from an EMBL/GenBank/DDBJ whole genome shotgun (WGS) entry which is preliminary data.</text>
</comment>
<sequence length="287" mass="32385">MRRVSILILALSVLLIFSGCGQPARTNKGNEADQALNVTSNDLSESIMESNKEIEKEEVPEPLRLASEQLVSGNVDRAKTYLELTINDFKGTDAEFTAVVIKSIILASESRSYTYLQSSLGKGIDNLAISLVEKNDFDRLETTYTESARTKDELLIELEGTVKYIFDNYKEHLNDELQGLKFESKVVSSPSDLSFFEDVGYPVPTESQMNDTRVYAFEQLLSRNLNEVISVNKINYINLFYLAGLSLIGLEESEVLESVMNEVLTLTENDKYNEKRIDVQEFLNSKK</sequence>
<evidence type="ECO:0008006" key="4">
    <source>
        <dbReference type="Google" id="ProtNLM"/>
    </source>
</evidence>